<accession>A0A2U2DXC5</accession>
<dbReference type="Proteomes" id="UP000245252">
    <property type="component" value="Unassembled WGS sequence"/>
</dbReference>
<dbReference type="InterPro" id="IPR023214">
    <property type="entry name" value="HAD_sf"/>
</dbReference>
<dbReference type="AlphaFoldDB" id="A0A2U2DXC5"/>
<dbReference type="Pfam" id="PF13344">
    <property type="entry name" value="Hydrolase_6"/>
    <property type="match status" value="1"/>
</dbReference>
<dbReference type="Pfam" id="PF13242">
    <property type="entry name" value="Hydrolase_like"/>
    <property type="match status" value="1"/>
</dbReference>
<dbReference type="InterPro" id="IPR006357">
    <property type="entry name" value="HAD-SF_hydro_IIA"/>
</dbReference>
<reference evidence="1 2" key="1">
    <citation type="submission" date="2018-05" db="EMBL/GenBank/DDBJ databases">
        <title>The draft genome of strain NS-104.</title>
        <authorList>
            <person name="Hang P."/>
            <person name="Jiang J."/>
        </authorList>
    </citation>
    <scope>NUCLEOTIDE SEQUENCE [LARGE SCALE GENOMIC DNA]</scope>
    <source>
        <strain evidence="1 2">NS-104</strain>
    </source>
</reference>
<dbReference type="NCBIfam" id="TIGR01460">
    <property type="entry name" value="HAD-SF-IIA"/>
    <property type="match status" value="1"/>
</dbReference>
<dbReference type="Gene3D" id="3.40.50.1000">
    <property type="entry name" value="HAD superfamily/HAD-like"/>
    <property type="match status" value="2"/>
</dbReference>
<dbReference type="NCBIfam" id="TIGR01459">
    <property type="entry name" value="HAD-SF-IIA-hyp4"/>
    <property type="match status" value="1"/>
</dbReference>
<organism evidence="1 2">
    <name type="scientific">Metarhizobium album</name>
    <dbReference type="NCBI Taxonomy" id="2182425"/>
    <lineage>
        <taxon>Bacteria</taxon>
        <taxon>Pseudomonadati</taxon>
        <taxon>Pseudomonadota</taxon>
        <taxon>Alphaproteobacteria</taxon>
        <taxon>Hyphomicrobiales</taxon>
        <taxon>Rhizobiaceae</taxon>
        <taxon>Metarhizobium</taxon>
    </lineage>
</organism>
<dbReference type="PANTHER" id="PTHR19288:SF90">
    <property type="entry name" value="OS08G0542600 PROTEIN"/>
    <property type="match status" value="1"/>
</dbReference>
<gene>
    <name evidence="1" type="ORF">DEM27_01860</name>
</gene>
<dbReference type="EMBL" id="QFBC01000001">
    <property type="protein sequence ID" value="PWE57961.1"/>
    <property type="molecule type" value="Genomic_DNA"/>
</dbReference>
<dbReference type="InterPro" id="IPR006356">
    <property type="entry name" value="HAD-SF_hydro_IIA_hyp3"/>
</dbReference>
<sequence length="283" mass="30652">MAERIHSLQDIIGQYDVVLCDVWGVVHNGIDPFPLACEALLAARRSGVTVVLITNSPRPSAGVVSQFKAIGVGEETYDRIVTSGDVTRELIASQGPKKVFLLGPERDLPLLEGLDVTRVDSEDAEIILCSGLFRDEEENPEDYRDMLAALQARNLQMICANPDLVVERGTKMIYCAGSLAALYRELGGETLIAGKPFSPIYDACLAKAEVMRGAFSRDRVLAIGDGMPTDVRGAINQDLDLLYISGGIHAGEYVRDGATDEAALSAFLTRNAAAPKWWMPKLA</sequence>
<dbReference type="GO" id="GO:0016791">
    <property type="term" value="F:phosphatase activity"/>
    <property type="evidence" value="ECO:0007669"/>
    <property type="project" value="TreeGrafter"/>
</dbReference>
<comment type="caution">
    <text evidence="1">The sequence shown here is derived from an EMBL/GenBank/DDBJ whole genome shotgun (WGS) entry which is preliminary data.</text>
</comment>
<dbReference type="InterPro" id="IPR036412">
    <property type="entry name" value="HAD-like_sf"/>
</dbReference>
<name>A0A2U2DXC5_9HYPH</name>
<dbReference type="CDD" id="cd07525">
    <property type="entry name" value="HAD_like"/>
    <property type="match status" value="1"/>
</dbReference>
<dbReference type="SUPFAM" id="SSF56784">
    <property type="entry name" value="HAD-like"/>
    <property type="match status" value="1"/>
</dbReference>
<proteinExistence type="predicted"/>
<dbReference type="RefSeq" id="WP_109456478.1">
    <property type="nucleotide sequence ID" value="NZ_QFBC01000001.1"/>
</dbReference>
<dbReference type="OrthoDB" id="9791073at2"/>
<dbReference type="GO" id="GO:0005737">
    <property type="term" value="C:cytoplasm"/>
    <property type="evidence" value="ECO:0007669"/>
    <property type="project" value="TreeGrafter"/>
</dbReference>
<keyword evidence="1" id="KW-0378">Hydrolase</keyword>
<dbReference type="PANTHER" id="PTHR19288">
    <property type="entry name" value="4-NITROPHENYLPHOSPHATASE-RELATED"/>
    <property type="match status" value="1"/>
</dbReference>
<protein>
    <submittedName>
        <fullName evidence="1">TIGR01459 family HAD-type hydrolase</fullName>
    </submittedName>
</protein>
<keyword evidence="2" id="KW-1185">Reference proteome</keyword>
<evidence type="ECO:0000313" key="2">
    <source>
        <dbReference type="Proteomes" id="UP000245252"/>
    </source>
</evidence>
<evidence type="ECO:0000313" key="1">
    <source>
        <dbReference type="EMBL" id="PWE57961.1"/>
    </source>
</evidence>